<dbReference type="OrthoDB" id="289732at2"/>
<evidence type="ECO:0000313" key="1">
    <source>
        <dbReference type="EMBL" id="CAD76440.1"/>
    </source>
</evidence>
<dbReference type="KEGG" id="rba:RB9758"/>
<sequence>MRSFAGLGILLVNLRSDSLGQIRPRGCRDRTIRRVSVVPTGAMNAAAVRSFVRGEVAEVESELPDDAIPLWQSSTRLVLATLAGCQPYELQKRSMPNDVRYETIDIAKGYNIRVTPTLMIFVSAMFPIKL</sequence>
<dbReference type="Proteomes" id="UP000001025">
    <property type="component" value="Chromosome"/>
</dbReference>
<evidence type="ECO:0000313" key="2">
    <source>
        <dbReference type="Proteomes" id="UP000001025"/>
    </source>
</evidence>
<dbReference type="STRING" id="243090.RB9758"/>
<dbReference type="HOGENOM" id="CLU_1936440_0_0_0"/>
<reference evidence="1 2" key="1">
    <citation type="journal article" date="2003" name="Proc. Natl. Acad. Sci. U.S.A.">
        <title>Complete genome sequence of the marine planctomycete Pirellula sp. strain 1.</title>
        <authorList>
            <person name="Gloeckner F.O."/>
            <person name="Kube M."/>
            <person name="Bauer M."/>
            <person name="Teeling H."/>
            <person name="Lombardot T."/>
            <person name="Ludwig W."/>
            <person name="Gade D."/>
            <person name="Beck A."/>
            <person name="Borzym K."/>
            <person name="Heitmann K."/>
            <person name="Rabus R."/>
            <person name="Schlesner H."/>
            <person name="Amann R."/>
            <person name="Reinhardt R."/>
        </authorList>
    </citation>
    <scope>NUCLEOTIDE SEQUENCE [LARGE SCALE GENOMIC DNA]</scope>
    <source>
        <strain evidence="2">DSM 10527 / NCIMB 13988 / SH1</strain>
    </source>
</reference>
<dbReference type="EMBL" id="BX294150">
    <property type="protein sequence ID" value="CAD76440.1"/>
    <property type="molecule type" value="Genomic_DNA"/>
</dbReference>
<name>Q7UL38_RHOBA</name>
<dbReference type="InParanoid" id="Q7UL38"/>
<dbReference type="EnsemblBacteria" id="CAD76440">
    <property type="protein sequence ID" value="CAD76440"/>
    <property type="gene ID" value="RB9758"/>
</dbReference>
<dbReference type="PATRIC" id="fig|243090.15.peg.4698"/>
<keyword evidence="2" id="KW-1185">Reference proteome</keyword>
<dbReference type="AlphaFoldDB" id="Q7UL38"/>
<accession>Q7UL38</accession>
<organism evidence="1 2">
    <name type="scientific">Rhodopirellula baltica (strain DSM 10527 / NCIMB 13988 / SH1)</name>
    <dbReference type="NCBI Taxonomy" id="243090"/>
    <lineage>
        <taxon>Bacteria</taxon>
        <taxon>Pseudomonadati</taxon>
        <taxon>Planctomycetota</taxon>
        <taxon>Planctomycetia</taxon>
        <taxon>Pirellulales</taxon>
        <taxon>Pirellulaceae</taxon>
        <taxon>Rhodopirellula</taxon>
    </lineage>
</organism>
<protein>
    <submittedName>
        <fullName evidence="1">Uncharacterized protein</fullName>
    </submittedName>
</protein>
<proteinExistence type="predicted"/>
<gene>
    <name evidence="1" type="ordered locus">RB9758</name>
</gene>